<feature type="transmembrane region" description="Helical" evidence="7">
    <location>
        <begin position="38"/>
        <end position="64"/>
    </location>
</feature>
<evidence type="ECO:0000256" key="1">
    <source>
        <dbReference type="ARBA" id="ARBA00004651"/>
    </source>
</evidence>
<evidence type="ECO:0000256" key="3">
    <source>
        <dbReference type="ARBA" id="ARBA00022475"/>
    </source>
</evidence>
<comment type="similarity">
    <text evidence="2">Belongs to the cytochrome c oxidase bacterial subunit 4 family.</text>
</comment>
<keyword evidence="5 7" id="KW-1133">Transmembrane helix</keyword>
<comment type="subcellular location">
    <subcellularLocation>
        <location evidence="1">Cell membrane</location>
        <topology evidence="1">Multi-pass membrane protein</topology>
    </subcellularLocation>
</comment>
<evidence type="ECO:0000313" key="8">
    <source>
        <dbReference type="EMBL" id="GAA0614180.1"/>
    </source>
</evidence>
<proteinExistence type="inferred from homology"/>
<organism evidence="8 9">
    <name type="scientific">Virgibacillus siamensis</name>
    <dbReference type="NCBI Taxonomy" id="480071"/>
    <lineage>
        <taxon>Bacteria</taxon>
        <taxon>Bacillati</taxon>
        <taxon>Bacillota</taxon>
        <taxon>Bacilli</taxon>
        <taxon>Bacillales</taxon>
        <taxon>Bacillaceae</taxon>
        <taxon>Virgibacillus</taxon>
    </lineage>
</organism>
<name>A0ABP3RNT2_9BACI</name>
<dbReference type="PANTHER" id="PTHR36835">
    <property type="entry name" value="CYTOCHROME BO(3) UBIQUINOL OXIDASE SUBUNIT 4"/>
    <property type="match status" value="1"/>
</dbReference>
<reference evidence="9" key="1">
    <citation type="journal article" date="2019" name="Int. J. Syst. Evol. Microbiol.">
        <title>The Global Catalogue of Microorganisms (GCM) 10K type strain sequencing project: providing services to taxonomists for standard genome sequencing and annotation.</title>
        <authorList>
            <consortium name="The Broad Institute Genomics Platform"/>
            <consortium name="The Broad Institute Genome Sequencing Center for Infectious Disease"/>
            <person name="Wu L."/>
            <person name="Ma J."/>
        </authorList>
    </citation>
    <scope>NUCLEOTIDE SEQUENCE [LARGE SCALE GENOMIC DNA]</scope>
    <source>
        <strain evidence="9">JCM 15395</strain>
    </source>
</reference>
<dbReference type="InterPro" id="IPR050968">
    <property type="entry name" value="Cytochrome_c_oxidase_bac_sub4"/>
</dbReference>
<keyword evidence="6 7" id="KW-0472">Membrane</keyword>
<evidence type="ECO:0000313" key="9">
    <source>
        <dbReference type="Proteomes" id="UP001500866"/>
    </source>
</evidence>
<feature type="transmembrane region" description="Helical" evidence="7">
    <location>
        <begin position="12"/>
        <end position="32"/>
    </location>
</feature>
<evidence type="ECO:0000256" key="6">
    <source>
        <dbReference type="ARBA" id="ARBA00023136"/>
    </source>
</evidence>
<keyword evidence="4 7" id="KW-0812">Transmembrane</keyword>
<dbReference type="PANTHER" id="PTHR36835:SF1">
    <property type="entry name" value="CYTOCHROME BO(3) UBIQUINOL OXIDASE SUBUNIT 4"/>
    <property type="match status" value="1"/>
</dbReference>
<evidence type="ECO:0000256" key="4">
    <source>
        <dbReference type="ARBA" id="ARBA00022692"/>
    </source>
</evidence>
<dbReference type="Pfam" id="PF03626">
    <property type="entry name" value="COX4_pro"/>
    <property type="match status" value="1"/>
</dbReference>
<dbReference type="InterPro" id="IPR005171">
    <property type="entry name" value="Cyt_c_oxidase_su4_prok"/>
</dbReference>
<evidence type="ECO:0000256" key="7">
    <source>
        <dbReference type="SAM" id="Phobius"/>
    </source>
</evidence>
<feature type="transmembrane region" description="Helical" evidence="7">
    <location>
        <begin position="76"/>
        <end position="99"/>
    </location>
</feature>
<dbReference type="EMBL" id="BAAADS010000025">
    <property type="protein sequence ID" value="GAA0614180.1"/>
    <property type="molecule type" value="Genomic_DNA"/>
</dbReference>
<evidence type="ECO:0000256" key="2">
    <source>
        <dbReference type="ARBA" id="ARBA00008079"/>
    </source>
</evidence>
<sequence>MEKKHSGKIPVKHIIGFALSLILTIAAAWVALGSGLPVGWIIAGTLVMAVIQAAIQLFLFMHLTETEGVGHGPWNMMFHGAIMVGIVVAGSLFTMVWAFDMGDMNMDMDKQHQNMQQEQMEHDM</sequence>
<protein>
    <submittedName>
        <fullName evidence="8">Cytochrome aa3 quinol oxidase subunit IV</fullName>
    </submittedName>
</protein>
<keyword evidence="3" id="KW-1003">Cell membrane</keyword>
<evidence type="ECO:0000256" key="5">
    <source>
        <dbReference type="ARBA" id="ARBA00022989"/>
    </source>
</evidence>
<gene>
    <name evidence="8" type="primary">qoxD</name>
    <name evidence="8" type="ORF">GCM10009001_34320</name>
</gene>
<keyword evidence="9" id="KW-1185">Reference proteome</keyword>
<dbReference type="RefSeq" id="WP_343815963.1">
    <property type="nucleotide sequence ID" value="NZ_BAAADS010000025.1"/>
</dbReference>
<comment type="caution">
    <text evidence="8">The sequence shown here is derived from an EMBL/GenBank/DDBJ whole genome shotgun (WGS) entry which is preliminary data.</text>
</comment>
<dbReference type="Proteomes" id="UP001500866">
    <property type="component" value="Unassembled WGS sequence"/>
</dbReference>
<accession>A0ABP3RNT2</accession>